<dbReference type="GO" id="GO:0016020">
    <property type="term" value="C:membrane"/>
    <property type="evidence" value="ECO:0007669"/>
    <property type="project" value="UniProtKB-SubCell"/>
</dbReference>
<dbReference type="OrthoDB" id="423807at2759"/>
<evidence type="ECO:0000256" key="3">
    <source>
        <dbReference type="ARBA" id="ARBA00022692"/>
    </source>
</evidence>
<keyword evidence="3 7" id="KW-0812">Transmembrane</keyword>
<evidence type="ECO:0000256" key="5">
    <source>
        <dbReference type="ARBA" id="ARBA00023136"/>
    </source>
</evidence>
<feature type="transmembrane region" description="Helical" evidence="7">
    <location>
        <begin position="171"/>
        <end position="195"/>
    </location>
</feature>
<feature type="domain" description="Cation/H+ exchanger transmembrane" evidence="8">
    <location>
        <begin position="70"/>
        <end position="445"/>
    </location>
</feature>
<feature type="compositionally biased region" description="Basic and acidic residues" evidence="6">
    <location>
        <begin position="466"/>
        <end position="488"/>
    </location>
</feature>
<feature type="transmembrane region" description="Helical" evidence="7">
    <location>
        <begin position="324"/>
        <end position="345"/>
    </location>
</feature>
<evidence type="ECO:0000256" key="6">
    <source>
        <dbReference type="SAM" id="MobiDB-lite"/>
    </source>
</evidence>
<feature type="transmembrane region" description="Helical" evidence="7">
    <location>
        <begin position="279"/>
        <end position="312"/>
    </location>
</feature>
<dbReference type="PANTHER" id="PTHR31102:SF22">
    <property type="entry name" value="SODIUM_HYDROGEN EXCHANGER 9B2-LIKE"/>
    <property type="match status" value="1"/>
</dbReference>
<evidence type="ECO:0000313" key="9">
    <source>
        <dbReference type="Proteomes" id="UP000515152"/>
    </source>
</evidence>
<feature type="transmembrane region" description="Helical" evidence="7">
    <location>
        <begin position="357"/>
        <end position="384"/>
    </location>
</feature>
<dbReference type="PANTHER" id="PTHR31102">
    <property type="match status" value="1"/>
</dbReference>
<dbReference type="GeneID" id="105891453"/>
<accession>A0A6P3VIH9</accession>
<organism evidence="9 10">
    <name type="scientific">Clupea harengus</name>
    <name type="common">Atlantic herring</name>
    <dbReference type="NCBI Taxonomy" id="7950"/>
    <lineage>
        <taxon>Eukaryota</taxon>
        <taxon>Metazoa</taxon>
        <taxon>Chordata</taxon>
        <taxon>Craniata</taxon>
        <taxon>Vertebrata</taxon>
        <taxon>Euteleostomi</taxon>
        <taxon>Actinopterygii</taxon>
        <taxon>Neopterygii</taxon>
        <taxon>Teleostei</taxon>
        <taxon>Clupei</taxon>
        <taxon>Clupeiformes</taxon>
        <taxon>Clupeoidei</taxon>
        <taxon>Clupeidae</taxon>
        <taxon>Clupea</taxon>
    </lineage>
</organism>
<evidence type="ECO:0000256" key="4">
    <source>
        <dbReference type="ARBA" id="ARBA00022989"/>
    </source>
</evidence>
<evidence type="ECO:0000259" key="8">
    <source>
        <dbReference type="Pfam" id="PF00999"/>
    </source>
</evidence>
<dbReference type="RefSeq" id="XP_012673085.1">
    <property type="nucleotide sequence ID" value="XM_012817631.3"/>
</dbReference>
<dbReference type="GO" id="GO:0015297">
    <property type="term" value="F:antiporter activity"/>
    <property type="evidence" value="ECO:0007669"/>
    <property type="project" value="InterPro"/>
</dbReference>
<name>A0A6P3VIH9_CLUHA</name>
<feature type="transmembrane region" description="Helical" evidence="7">
    <location>
        <begin position="425"/>
        <end position="452"/>
    </location>
</feature>
<feature type="transmembrane region" description="Helical" evidence="7">
    <location>
        <begin position="21"/>
        <end position="43"/>
    </location>
</feature>
<feature type="region of interest" description="Disordered" evidence="6">
    <location>
        <begin position="461"/>
        <end position="488"/>
    </location>
</feature>
<dbReference type="KEGG" id="char:105891453"/>
<protein>
    <submittedName>
        <fullName evidence="10">Sodium/hydrogen exchanger 9B2</fullName>
    </submittedName>
</protein>
<keyword evidence="9" id="KW-1185">Reference proteome</keyword>
<comment type="similarity">
    <text evidence="2">Belongs to the monovalent cation:proton antiporter 1 (CPA1) transporter (TC 2.A.36) family.</text>
</comment>
<feature type="transmembrane region" description="Helical" evidence="7">
    <location>
        <begin position="143"/>
        <end position="165"/>
    </location>
</feature>
<evidence type="ECO:0000256" key="2">
    <source>
        <dbReference type="ARBA" id="ARBA00007367"/>
    </source>
</evidence>
<dbReference type="Proteomes" id="UP000515152">
    <property type="component" value="Chromosome 18"/>
</dbReference>
<gene>
    <name evidence="10" type="primary">LOC105891453</name>
</gene>
<reference evidence="10" key="1">
    <citation type="submission" date="2025-08" db="UniProtKB">
        <authorList>
            <consortium name="RefSeq"/>
        </authorList>
    </citation>
    <scope>IDENTIFICATION</scope>
</reference>
<dbReference type="GO" id="GO:1902600">
    <property type="term" value="P:proton transmembrane transport"/>
    <property type="evidence" value="ECO:0007669"/>
    <property type="project" value="InterPro"/>
</dbReference>
<feature type="transmembrane region" description="Helical" evidence="7">
    <location>
        <begin position="245"/>
        <end position="267"/>
    </location>
</feature>
<evidence type="ECO:0000256" key="7">
    <source>
        <dbReference type="SAM" id="Phobius"/>
    </source>
</evidence>
<evidence type="ECO:0000256" key="1">
    <source>
        <dbReference type="ARBA" id="ARBA00004141"/>
    </source>
</evidence>
<feature type="transmembrane region" description="Helical" evidence="7">
    <location>
        <begin position="55"/>
        <end position="73"/>
    </location>
</feature>
<keyword evidence="4 7" id="KW-1133">Transmembrane helix</keyword>
<sequence>MSESSSSGCCSRLRSCPKPRGLVSTVITKAVMGAMVFGVVWAITGEECLPGRNLFGLVILFLCSVCGGKLVGLVQFPKLPPLPPLLGMLLAGLVLRNVPYVTDAVYIDQTWSSALRNVALAIILTRAGLGLNPDALRRLKGVCVRLAVGPCTIEASTIAVISHFLLGLPWIWGFILGFVLAAVSPAVVVPSMLLLQKDGFGVQKGIPTLLMAAGSFDDILAITGFSTCLGMAFGTGSTWFNLLKGLLEVVGGMVAGVLMGLFIHFFPSDDQAELVQRRSYLLLTLALFSVFGSHAVGFAGAGGLCTLVLAFIAGLSWGSAKVPVAAVVGVAWDIFQPLLFGLIGAEIVISTLNPSTVGLGVAALLVGLVVRVCVTYLVVLFAGFTLKEKIFISLAWMPKATVQAAIGSTALDLARSKGDAVLEGYGLQVLTVAVLAILITAPIGAVAIGLAGPRLLQRYTSMPEEQPEKPEAAAAPDGKDNATYESKL</sequence>
<dbReference type="InterPro" id="IPR006153">
    <property type="entry name" value="Cation/H_exchanger_TM"/>
</dbReference>
<feature type="transmembrane region" description="Helical" evidence="7">
    <location>
        <begin position="207"/>
        <end position="233"/>
    </location>
</feature>
<dbReference type="AlphaFoldDB" id="A0A6P3VIH9"/>
<keyword evidence="5 7" id="KW-0472">Membrane</keyword>
<dbReference type="InterPro" id="IPR051843">
    <property type="entry name" value="CPA1_transporter"/>
</dbReference>
<dbReference type="Pfam" id="PF00999">
    <property type="entry name" value="Na_H_Exchanger"/>
    <property type="match status" value="1"/>
</dbReference>
<comment type="subcellular location">
    <subcellularLocation>
        <location evidence="1">Membrane</location>
        <topology evidence="1">Multi-pass membrane protein</topology>
    </subcellularLocation>
</comment>
<evidence type="ECO:0000313" key="10">
    <source>
        <dbReference type="RefSeq" id="XP_012673085.1"/>
    </source>
</evidence>
<proteinExistence type="inferred from homology"/>